<feature type="domain" description="Alpha/beta hydrolase fold-3" evidence="3">
    <location>
        <begin position="68"/>
        <end position="275"/>
    </location>
</feature>
<keyword evidence="9" id="KW-1185">Reference proteome</keyword>
<dbReference type="InterPro" id="IPR029058">
    <property type="entry name" value="AB_hydrolase_fold"/>
</dbReference>
<keyword evidence="2 5" id="KW-0378">Hydrolase</keyword>
<evidence type="ECO:0000313" key="7">
    <source>
        <dbReference type="Proteomes" id="UP001609175"/>
    </source>
</evidence>
<evidence type="ECO:0000256" key="2">
    <source>
        <dbReference type="ARBA" id="ARBA00022801"/>
    </source>
</evidence>
<reference evidence="7 8" key="1">
    <citation type="submission" date="2024-10" db="EMBL/GenBank/DDBJ databases">
        <authorList>
            <person name="Riesco R."/>
        </authorList>
    </citation>
    <scope>NUCLEOTIDE SEQUENCE [LARGE SCALE GENOMIC DNA]</scope>
    <source>
        <strain evidence="6 8">NCIMB 15448</strain>
        <strain evidence="4 7">NCIMB 15449</strain>
        <strain evidence="5 9">NCIMB 15450</strain>
    </source>
</reference>
<dbReference type="Pfam" id="PF07859">
    <property type="entry name" value="Abhydrolase_3"/>
    <property type="match status" value="1"/>
</dbReference>
<dbReference type="PANTHER" id="PTHR48081">
    <property type="entry name" value="AB HYDROLASE SUPERFAMILY PROTEIN C4A8.06C"/>
    <property type="match status" value="1"/>
</dbReference>
<dbReference type="Proteomes" id="UP001609219">
    <property type="component" value="Unassembled WGS sequence"/>
</dbReference>
<dbReference type="Gene3D" id="3.40.50.1820">
    <property type="entry name" value="alpha/beta hydrolase"/>
    <property type="match status" value="1"/>
</dbReference>
<name>A0ABW7KCU4_9NOCA</name>
<sequence>MRFALRLTVRPVLQLWGAVPNLPWPYGLIDVAATPLRPIRGTKSGPVDLPDCSAEWIAGPGAADDRALLYLHGGAFICCGLRTHRRMVSGISHACAAPALSVGYRMLPETPASIGLEDCVAGYEWLLGQGYPSDRIAIVGDSAGGWFALMTALAARARGLGDPGAIVLISPLVDTDPGRKLVRLGDVADPLFPANALVSMMAMLADVEGKRGQLDEYGRVPSPLHVDLAGLPPVLVQAGADELLVVDAEQIAAELSAAGVRCSLQLFEGQFHVFQAAADLLPEAAKAVVEIGEFVRSTITD</sequence>
<organism evidence="5 9">
    <name type="scientific">Antrihabitans spumae</name>
    <dbReference type="NCBI Taxonomy" id="3373370"/>
    <lineage>
        <taxon>Bacteria</taxon>
        <taxon>Bacillati</taxon>
        <taxon>Actinomycetota</taxon>
        <taxon>Actinomycetes</taxon>
        <taxon>Mycobacteriales</taxon>
        <taxon>Nocardiaceae</taxon>
        <taxon>Antrihabitans</taxon>
    </lineage>
</organism>
<dbReference type="GO" id="GO:0016787">
    <property type="term" value="F:hydrolase activity"/>
    <property type="evidence" value="ECO:0007669"/>
    <property type="project" value="UniProtKB-KW"/>
</dbReference>
<evidence type="ECO:0000313" key="8">
    <source>
        <dbReference type="Proteomes" id="UP001609176"/>
    </source>
</evidence>
<evidence type="ECO:0000313" key="4">
    <source>
        <dbReference type="EMBL" id="MFH5209286.1"/>
    </source>
</evidence>
<dbReference type="Proteomes" id="UP001609176">
    <property type="component" value="Unassembled WGS sequence"/>
</dbReference>
<dbReference type="RefSeq" id="WP_395115037.1">
    <property type="nucleotide sequence ID" value="NZ_JBIMSN010000120.1"/>
</dbReference>
<proteinExistence type="inferred from homology"/>
<dbReference type="Proteomes" id="UP001609175">
    <property type="component" value="Unassembled WGS sequence"/>
</dbReference>
<dbReference type="PANTHER" id="PTHR48081:SF30">
    <property type="entry name" value="ACETYL-HYDROLASE LIPR-RELATED"/>
    <property type="match status" value="1"/>
</dbReference>
<evidence type="ECO:0000259" key="3">
    <source>
        <dbReference type="Pfam" id="PF07859"/>
    </source>
</evidence>
<comment type="caution">
    <text evidence="5">The sequence shown here is derived from an EMBL/GenBank/DDBJ whole genome shotgun (WGS) entry which is preliminary data.</text>
</comment>
<dbReference type="InterPro" id="IPR050300">
    <property type="entry name" value="GDXG_lipolytic_enzyme"/>
</dbReference>
<dbReference type="EMBL" id="JBIMSN010000120">
    <property type="protein sequence ID" value="MFH5231740.1"/>
    <property type="molecule type" value="Genomic_DNA"/>
</dbReference>
<evidence type="ECO:0000313" key="5">
    <source>
        <dbReference type="EMBL" id="MFH5231740.1"/>
    </source>
</evidence>
<dbReference type="EMBL" id="JBIMSP010000031">
    <property type="protein sequence ID" value="MFH5243789.1"/>
    <property type="molecule type" value="Genomic_DNA"/>
</dbReference>
<dbReference type="SUPFAM" id="SSF53474">
    <property type="entry name" value="alpha/beta-Hydrolases"/>
    <property type="match status" value="1"/>
</dbReference>
<evidence type="ECO:0000313" key="6">
    <source>
        <dbReference type="EMBL" id="MFH5243789.1"/>
    </source>
</evidence>
<comment type="similarity">
    <text evidence="1">Belongs to the 'GDXG' lipolytic enzyme family.</text>
</comment>
<evidence type="ECO:0000313" key="9">
    <source>
        <dbReference type="Proteomes" id="UP001609219"/>
    </source>
</evidence>
<dbReference type="EMBL" id="JBIMSO010000052">
    <property type="protein sequence ID" value="MFH5209286.1"/>
    <property type="molecule type" value="Genomic_DNA"/>
</dbReference>
<evidence type="ECO:0000256" key="1">
    <source>
        <dbReference type="ARBA" id="ARBA00010515"/>
    </source>
</evidence>
<dbReference type="InterPro" id="IPR013094">
    <property type="entry name" value="AB_hydrolase_3"/>
</dbReference>
<gene>
    <name evidence="6" type="ORF">ACHIPV_18180</name>
    <name evidence="4" type="ORF">ACHIPZ_13930</name>
    <name evidence="5" type="ORF">ACHIRB_24690</name>
</gene>
<protein>
    <submittedName>
        <fullName evidence="5">Alpha/beta hydrolase</fullName>
    </submittedName>
</protein>
<accession>A0ABW7KCU4</accession>